<dbReference type="InterPro" id="IPR040983">
    <property type="entry name" value="Bact_RF_family5"/>
</dbReference>
<dbReference type="Pfam" id="PF18846">
    <property type="entry name" value="baeRF_family5"/>
    <property type="match status" value="1"/>
</dbReference>
<organism evidence="2 3">
    <name type="scientific">Aliicoccus persicus</name>
    <dbReference type="NCBI Taxonomy" id="930138"/>
    <lineage>
        <taxon>Bacteria</taxon>
        <taxon>Bacillati</taxon>
        <taxon>Bacillota</taxon>
        <taxon>Bacilli</taxon>
        <taxon>Bacillales</taxon>
        <taxon>Staphylococcaceae</taxon>
        <taxon>Aliicoccus</taxon>
    </lineage>
</organism>
<name>A0A662Z5S5_9STAP</name>
<dbReference type="RefSeq" id="WP_091474234.1">
    <property type="nucleotide sequence ID" value="NZ_FOIT01000002.1"/>
</dbReference>
<dbReference type="AlphaFoldDB" id="A0A662Z5S5"/>
<dbReference type="Proteomes" id="UP000243605">
    <property type="component" value="Unassembled WGS sequence"/>
</dbReference>
<protein>
    <recommendedName>
        <fullName evidence="4">Protein required for attachment to host cells</fullName>
    </recommendedName>
</protein>
<keyword evidence="3" id="KW-1185">Reference proteome</keyword>
<keyword evidence="1" id="KW-0175">Coiled coil</keyword>
<feature type="coiled-coil region" evidence="1">
    <location>
        <begin position="55"/>
        <end position="82"/>
    </location>
</feature>
<evidence type="ECO:0008006" key="4">
    <source>
        <dbReference type="Google" id="ProtNLM"/>
    </source>
</evidence>
<dbReference type="EMBL" id="FOIT01000002">
    <property type="protein sequence ID" value="SEV93454.1"/>
    <property type="molecule type" value="Genomic_DNA"/>
</dbReference>
<evidence type="ECO:0000256" key="1">
    <source>
        <dbReference type="SAM" id="Coils"/>
    </source>
</evidence>
<sequence>MSVRKEFERISKIEDEIGVLTLYLTTDASSPELNNGEWKIHLKNEIKEMKNYADKDANDDEKKALKKLLKQFEDRVSELQMDLHKGLVITASADGELWEERNLQVPVTTTLHWEKTPATKQFEAIIQKYPNVAVIALQKTDVRFIETELGDIKDEIAYSWDFESESWLDYNNDSPPGSRGSGQDHFERRFNENKHRWYKNIAPKIGKKIKDRGLEGAYLIGSSDLVQALEENMDKAHLSGVVYKNIGTKKSHEIVNEIYEDLI</sequence>
<gene>
    <name evidence="2" type="ORF">SAMN05192557_0864</name>
</gene>
<reference evidence="2 3" key="1">
    <citation type="submission" date="2016-10" db="EMBL/GenBank/DDBJ databases">
        <authorList>
            <person name="Varghese N."/>
            <person name="Submissions S."/>
        </authorList>
    </citation>
    <scope>NUCLEOTIDE SEQUENCE [LARGE SCALE GENOMIC DNA]</scope>
    <source>
        <strain evidence="2 3">IBRC-M10081</strain>
    </source>
</reference>
<dbReference type="OrthoDB" id="5241360at2"/>
<accession>A0A662Z5S5</accession>
<evidence type="ECO:0000313" key="2">
    <source>
        <dbReference type="EMBL" id="SEV93454.1"/>
    </source>
</evidence>
<proteinExistence type="predicted"/>
<evidence type="ECO:0000313" key="3">
    <source>
        <dbReference type="Proteomes" id="UP000243605"/>
    </source>
</evidence>